<sequence length="255" mass="27928">MRVPGTAQHPSSIDPPNHLLRPALRLGTGVRRAPSRPGTGRAGEQDVDCHRRKIARSQIRGKLSLSDRGSGGQHPLLRRPREAGGPRVRATAVQQVRGGRGGRAAQGEAGRPGRDGARVRGPRRHLHPRGGRDRRGGAALLLPRRVLLHLRREDVGRRGRPVGGVLPRRRPDGRGVPPHLHLLPQGRLRHPHPQGGGPVLEIGLLYAYAVAAPKVVVRSLLFRATSGRGVSLLRWASSCHQFRSFDEIMAYELWQ</sequence>
<dbReference type="AlphaFoldDB" id="A0A804Q358"/>
<name>A0A804Q358_MAIZE</name>
<dbReference type="Gramene" id="Zm00001eb288920_T001">
    <property type="protein sequence ID" value="Zm00001eb288920_P001"/>
    <property type="gene ID" value="Zm00001eb288920"/>
</dbReference>
<evidence type="ECO:0000256" key="1">
    <source>
        <dbReference type="SAM" id="MobiDB-lite"/>
    </source>
</evidence>
<reference evidence="2" key="2">
    <citation type="submission" date="2019-07" db="EMBL/GenBank/DDBJ databases">
        <authorList>
            <person name="Seetharam A."/>
            <person name="Woodhouse M."/>
            <person name="Cannon E."/>
        </authorList>
    </citation>
    <scope>NUCLEOTIDE SEQUENCE [LARGE SCALE GENOMIC DNA]</scope>
    <source>
        <strain evidence="2">cv. B73</strain>
    </source>
</reference>
<reference evidence="3" key="1">
    <citation type="journal article" date="2009" name="Science">
        <title>The B73 maize genome: complexity, diversity, and dynamics.</title>
        <authorList>
            <person name="Schnable P.S."/>
            <person name="Ware D."/>
            <person name="Fulton R.S."/>
            <person name="Stein J.C."/>
            <person name="Wei F."/>
            <person name="Pasternak S."/>
            <person name="Liang C."/>
            <person name="Zhang J."/>
            <person name="Fulton L."/>
            <person name="Graves T.A."/>
            <person name="Minx P."/>
            <person name="Reily A.D."/>
            <person name="Courtney L."/>
            <person name="Kruchowski S.S."/>
            <person name="Tomlinson C."/>
            <person name="Strong C."/>
            <person name="Delehaunty K."/>
            <person name="Fronick C."/>
            <person name="Courtney B."/>
            <person name="Rock S.M."/>
            <person name="Belter E."/>
            <person name="Du F."/>
            <person name="Kim K."/>
            <person name="Abbott R.M."/>
            <person name="Cotton M."/>
            <person name="Levy A."/>
            <person name="Marchetto P."/>
            <person name="Ochoa K."/>
            <person name="Jackson S.M."/>
            <person name="Gillam B."/>
            <person name="Chen W."/>
            <person name="Yan L."/>
            <person name="Higginbotham J."/>
            <person name="Cardenas M."/>
            <person name="Waligorski J."/>
            <person name="Applebaum E."/>
            <person name="Phelps L."/>
            <person name="Falcone J."/>
            <person name="Kanchi K."/>
            <person name="Thane T."/>
            <person name="Scimone A."/>
            <person name="Thane N."/>
            <person name="Henke J."/>
            <person name="Wang T."/>
            <person name="Ruppert J."/>
            <person name="Shah N."/>
            <person name="Rotter K."/>
            <person name="Hodges J."/>
            <person name="Ingenthron E."/>
            <person name="Cordes M."/>
            <person name="Kohlberg S."/>
            <person name="Sgro J."/>
            <person name="Delgado B."/>
            <person name="Mead K."/>
            <person name="Chinwalla A."/>
            <person name="Leonard S."/>
            <person name="Crouse K."/>
            <person name="Collura K."/>
            <person name="Kudrna D."/>
            <person name="Currie J."/>
            <person name="He R."/>
            <person name="Angelova A."/>
            <person name="Rajasekar S."/>
            <person name="Mueller T."/>
            <person name="Lomeli R."/>
            <person name="Scara G."/>
            <person name="Ko A."/>
            <person name="Delaney K."/>
            <person name="Wissotski M."/>
            <person name="Lopez G."/>
            <person name="Campos D."/>
            <person name="Braidotti M."/>
            <person name="Ashley E."/>
            <person name="Golser W."/>
            <person name="Kim H."/>
            <person name="Lee S."/>
            <person name="Lin J."/>
            <person name="Dujmic Z."/>
            <person name="Kim W."/>
            <person name="Talag J."/>
            <person name="Zuccolo A."/>
            <person name="Fan C."/>
            <person name="Sebastian A."/>
            <person name="Kramer M."/>
            <person name="Spiegel L."/>
            <person name="Nascimento L."/>
            <person name="Zutavern T."/>
            <person name="Miller B."/>
            <person name="Ambroise C."/>
            <person name="Muller S."/>
            <person name="Spooner W."/>
            <person name="Narechania A."/>
            <person name="Ren L."/>
            <person name="Wei S."/>
            <person name="Kumari S."/>
            <person name="Faga B."/>
            <person name="Levy M.J."/>
            <person name="McMahan L."/>
            <person name="Van Buren P."/>
            <person name="Vaughn M.W."/>
            <person name="Ying K."/>
            <person name="Yeh C.-T."/>
            <person name="Emrich S.J."/>
            <person name="Jia Y."/>
            <person name="Kalyanaraman A."/>
            <person name="Hsia A.-P."/>
            <person name="Barbazuk W.B."/>
            <person name="Baucom R.S."/>
            <person name="Brutnell T.P."/>
            <person name="Carpita N.C."/>
            <person name="Chaparro C."/>
            <person name="Chia J.-M."/>
            <person name="Deragon J.-M."/>
            <person name="Estill J.C."/>
            <person name="Fu Y."/>
            <person name="Jeddeloh J.A."/>
            <person name="Han Y."/>
            <person name="Lee H."/>
            <person name="Li P."/>
            <person name="Lisch D.R."/>
            <person name="Liu S."/>
            <person name="Liu Z."/>
            <person name="Nagel D.H."/>
            <person name="McCann M.C."/>
            <person name="SanMiguel P."/>
            <person name="Myers A.M."/>
            <person name="Nettleton D."/>
            <person name="Nguyen J."/>
            <person name="Penning B.W."/>
            <person name="Ponnala L."/>
            <person name="Schneider K.L."/>
            <person name="Schwartz D.C."/>
            <person name="Sharma A."/>
            <person name="Soderlund C."/>
            <person name="Springer N.M."/>
            <person name="Sun Q."/>
            <person name="Wang H."/>
            <person name="Waterman M."/>
            <person name="Westerman R."/>
            <person name="Wolfgruber T.K."/>
            <person name="Yang L."/>
            <person name="Yu Y."/>
            <person name="Zhang L."/>
            <person name="Zhou S."/>
            <person name="Zhu Q."/>
            <person name="Bennetzen J.L."/>
            <person name="Dawe R.K."/>
            <person name="Jiang J."/>
            <person name="Jiang N."/>
            <person name="Presting G.G."/>
            <person name="Wessler S.R."/>
            <person name="Aluru S."/>
            <person name="Martienssen R.A."/>
            <person name="Clifton S.W."/>
            <person name="McCombie W.R."/>
            <person name="Wing R.A."/>
            <person name="Wilson R.K."/>
        </authorList>
    </citation>
    <scope>NUCLEOTIDE SEQUENCE [LARGE SCALE GENOMIC DNA]</scope>
    <source>
        <strain evidence="3">cv. B73</strain>
    </source>
</reference>
<evidence type="ECO:0000313" key="3">
    <source>
        <dbReference type="Proteomes" id="UP000007305"/>
    </source>
</evidence>
<dbReference type="InParanoid" id="A0A804Q358"/>
<dbReference type="EnsemblPlants" id="Zm00001eb288920_T001">
    <property type="protein sequence ID" value="Zm00001eb288920_P001"/>
    <property type="gene ID" value="Zm00001eb288920"/>
</dbReference>
<dbReference type="Proteomes" id="UP000007305">
    <property type="component" value="Chromosome 6"/>
</dbReference>
<evidence type="ECO:0000313" key="2">
    <source>
        <dbReference type="EnsemblPlants" id="Zm00001eb288920_P001"/>
    </source>
</evidence>
<reference evidence="2" key="3">
    <citation type="submission" date="2021-05" db="UniProtKB">
        <authorList>
            <consortium name="EnsemblPlants"/>
        </authorList>
    </citation>
    <scope>IDENTIFICATION</scope>
    <source>
        <strain evidence="2">cv. B73</strain>
    </source>
</reference>
<keyword evidence="3" id="KW-1185">Reference proteome</keyword>
<feature type="region of interest" description="Disordered" evidence="1">
    <location>
        <begin position="1"/>
        <end position="136"/>
    </location>
</feature>
<organism evidence="2 3">
    <name type="scientific">Zea mays</name>
    <name type="common">Maize</name>
    <dbReference type="NCBI Taxonomy" id="4577"/>
    <lineage>
        <taxon>Eukaryota</taxon>
        <taxon>Viridiplantae</taxon>
        <taxon>Streptophyta</taxon>
        <taxon>Embryophyta</taxon>
        <taxon>Tracheophyta</taxon>
        <taxon>Spermatophyta</taxon>
        <taxon>Magnoliopsida</taxon>
        <taxon>Liliopsida</taxon>
        <taxon>Poales</taxon>
        <taxon>Poaceae</taxon>
        <taxon>PACMAD clade</taxon>
        <taxon>Panicoideae</taxon>
        <taxon>Andropogonodae</taxon>
        <taxon>Andropogoneae</taxon>
        <taxon>Tripsacinae</taxon>
        <taxon>Zea</taxon>
    </lineage>
</organism>
<protein>
    <submittedName>
        <fullName evidence="2">Uncharacterized protein</fullName>
    </submittedName>
</protein>
<proteinExistence type="predicted"/>
<accession>A0A804Q358</accession>
<feature type="compositionally biased region" description="Basic residues" evidence="1">
    <location>
        <begin position="120"/>
        <end position="129"/>
    </location>
</feature>